<dbReference type="PANTHER" id="PTHR47816">
    <property type="entry name" value="RIBOSOMAL RNA SMALL SUBUNIT METHYLTRANSFERASE C"/>
    <property type="match status" value="1"/>
</dbReference>
<dbReference type="GO" id="GO:0003676">
    <property type="term" value="F:nucleic acid binding"/>
    <property type="evidence" value="ECO:0007669"/>
    <property type="project" value="InterPro"/>
</dbReference>
<dbReference type="SUPFAM" id="SSF53335">
    <property type="entry name" value="S-adenosyl-L-methionine-dependent methyltransferases"/>
    <property type="match status" value="1"/>
</dbReference>
<keyword evidence="4 7" id="KW-0808">Transferase</keyword>
<keyword evidence="2" id="KW-0698">rRNA processing</keyword>
<evidence type="ECO:0000256" key="5">
    <source>
        <dbReference type="ARBA" id="ARBA00022691"/>
    </source>
</evidence>
<dbReference type="Proteomes" id="UP000193061">
    <property type="component" value="Unassembled WGS sequence"/>
</dbReference>
<name>A0A1X6Z9S5_9RHOB</name>
<protein>
    <submittedName>
        <fullName evidence="7">Ribosomal RNA large subunit methyltransferase G</fullName>
        <ecNumber evidence="7">2.1.1.174</ecNumber>
    </submittedName>
</protein>
<evidence type="ECO:0000313" key="7">
    <source>
        <dbReference type="EMBL" id="SLN45628.1"/>
    </source>
</evidence>
<dbReference type="InterPro" id="IPR029063">
    <property type="entry name" value="SAM-dependent_MTases_sf"/>
</dbReference>
<dbReference type="Gene3D" id="3.40.50.150">
    <property type="entry name" value="Vaccinia Virus protein VP39"/>
    <property type="match status" value="1"/>
</dbReference>
<dbReference type="PROSITE" id="PS01131">
    <property type="entry name" value="RRNA_A_DIMETH"/>
    <property type="match status" value="1"/>
</dbReference>
<sequence length="329" mass="35628">MAVVSRLSLALSEGELTLPEVGRIAVFGPKMDTDLSALPSDRCHVLTGFRPDYDHFAGRGFSCGQEPEGRYSLSIVFLGRAKALSQTMISKAAAVTDGLVVIDGAKTDGADSVLKAVRKRAETSVPLSKAHGKLFSFPSGDGFEDWATQSQEVAPGFETLPGVFSADGIDPASKLLADSLPKKLGGQVVDLGGGWGYLSARILEREEVEALHLVEADHDALACARLNISDARAWLHWEDATRWQPQDRVNTVVTNPPFHTGRAASPDLGQAFIRSAWGMLKPQGQLFLVANRHLPYEKTMAALFAHVSEMAGDRKFKILNGQKPLRKPR</sequence>
<dbReference type="AlphaFoldDB" id="A0A1X6Z9S5"/>
<keyword evidence="3 7" id="KW-0489">Methyltransferase</keyword>
<evidence type="ECO:0000259" key="6">
    <source>
        <dbReference type="Pfam" id="PF05175"/>
    </source>
</evidence>
<dbReference type="CDD" id="cd02440">
    <property type="entry name" value="AdoMet_MTases"/>
    <property type="match status" value="1"/>
</dbReference>
<dbReference type="InterPro" id="IPR007848">
    <property type="entry name" value="Small_mtfrase_dom"/>
</dbReference>
<dbReference type="EC" id="2.1.1.174" evidence="7"/>
<dbReference type="EMBL" id="FWFX01000006">
    <property type="protein sequence ID" value="SLN45628.1"/>
    <property type="molecule type" value="Genomic_DNA"/>
</dbReference>
<proteinExistence type="predicted"/>
<dbReference type="PROSITE" id="PS00092">
    <property type="entry name" value="N6_MTASE"/>
    <property type="match status" value="1"/>
</dbReference>
<dbReference type="InterPro" id="IPR046977">
    <property type="entry name" value="RsmC/RlmG"/>
</dbReference>
<evidence type="ECO:0000256" key="2">
    <source>
        <dbReference type="ARBA" id="ARBA00022552"/>
    </source>
</evidence>
<dbReference type="PANTHER" id="PTHR47816:SF4">
    <property type="entry name" value="RIBOSOMAL RNA SMALL SUBUNIT METHYLTRANSFERASE C"/>
    <property type="match status" value="1"/>
</dbReference>
<gene>
    <name evidence="7" type="primary">rlmG</name>
    <name evidence="7" type="ORF">ROA7450_02211</name>
</gene>
<evidence type="ECO:0000313" key="8">
    <source>
        <dbReference type="Proteomes" id="UP000193061"/>
    </source>
</evidence>
<keyword evidence="8" id="KW-1185">Reference proteome</keyword>
<accession>A0A1X6Z9S5</accession>
<organism evidence="7 8">
    <name type="scientific">Roseovarius albus</name>
    <dbReference type="NCBI Taxonomy" id="1247867"/>
    <lineage>
        <taxon>Bacteria</taxon>
        <taxon>Pseudomonadati</taxon>
        <taxon>Pseudomonadota</taxon>
        <taxon>Alphaproteobacteria</taxon>
        <taxon>Rhodobacterales</taxon>
        <taxon>Roseobacteraceae</taxon>
        <taxon>Roseovarius</taxon>
    </lineage>
</organism>
<evidence type="ECO:0000256" key="1">
    <source>
        <dbReference type="ARBA" id="ARBA00022490"/>
    </source>
</evidence>
<dbReference type="OrthoDB" id="9816072at2"/>
<dbReference type="GO" id="GO:0000179">
    <property type="term" value="F:rRNA (adenine-N6,N6-)-dimethyltransferase activity"/>
    <property type="evidence" value="ECO:0007669"/>
    <property type="project" value="InterPro"/>
</dbReference>
<feature type="domain" description="Methyltransferase small" evidence="6">
    <location>
        <begin position="157"/>
        <end position="319"/>
    </location>
</feature>
<evidence type="ECO:0000256" key="4">
    <source>
        <dbReference type="ARBA" id="ARBA00022679"/>
    </source>
</evidence>
<reference evidence="7 8" key="1">
    <citation type="submission" date="2017-03" db="EMBL/GenBank/DDBJ databases">
        <authorList>
            <person name="Afonso C.L."/>
            <person name="Miller P.J."/>
            <person name="Scott M.A."/>
            <person name="Spackman E."/>
            <person name="Goraichik I."/>
            <person name="Dimitrov K.M."/>
            <person name="Suarez D.L."/>
            <person name="Swayne D.E."/>
        </authorList>
    </citation>
    <scope>NUCLEOTIDE SEQUENCE [LARGE SCALE GENOMIC DNA]</scope>
    <source>
        <strain evidence="7 8">CECT 7450</strain>
    </source>
</reference>
<dbReference type="InterPro" id="IPR020596">
    <property type="entry name" value="rRNA_Ade_Mease_Trfase_CS"/>
</dbReference>
<keyword evidence="5" id="KW-0949">S-adenosyl-L-methionine</keyword>
<dbReference type="RefSeq" id="WP_085805734.1">
    <property type="nucleotide sequence ID" value="NZ_FWFX01000006.1"/>
</dbReference>
<dbReference type="GO" id="GO:0052916">
    <property type="term" value="F:23S rRNA (guanine(1835)-N(2))-methyltransferase activity"/>
    <property type="evidence" value="ECO:0007669"/>
    <property type="project" value="UniProtKB-EC"/>
</dbReference>
<evidence type="ECO:0000256" key="3">
    <source>
        <dbReference type="ARBA" id="ARBA00022603"/>
    </source>
</evidence>
<dbReference type="Pfam" id="PF05175">
    <property type="entry name" value="MTS"/>
    <property type="match status" value="1"/>
</dbReference>
<dbReference type="InterPro" id="IPR002052">
    <property type="entry name" value="DNA_methylase_N6_adenine_CS"/>
</dbReference>
<keyword evidence="1" id="KW-0963">Cytoplasm</keyword>